<dbReference type="Gene3D" id="3.30.70.330">
    <property type="match status" value="1"/>
</dbReference>
<protein>
    <submittedName>
        <fullName evidence="5">RNA-binding protein</fullName>
    </submittedName>
</protein>
<dbReference type="EMBL" id="AZHX01002761">
    <property type="protein sequence ID" value="ETW92907.1"/>
    <property type="molecule type" value="Genomic_DNA"/>
</dbReference>
<accession>W4L4D2</accession>
<sequence length="90" mass="10325">MSVNIYVGNLPFKTDEDEVRALFETYGDVDKVNLITDRETGRLRGFGFVEMSKGGEKAIEELNGSEFGGRNITVNPARPREEREQRRPRY</sequence>
<dbReference type="HOGENOM" id="CLU_012062_28_8_7"/>
<keyword evidence="6" id="KW-1185">Reference proteome</keyword>
<evidence type="ECO:0000313" key="6">
    <source>
        <dbReference type="Proteomes" id="UP000019140"/>
    </source>
</evidence>
<dbReference type="InterPro" id="IPR035979">
    <property type="entry name" value="RBD_domain_sf"/>
</dbReference>
<dbReference type="Proteomes" id="UP000019140">
    <property type="component" value="Unassembled WGS sequence"/>
</dbReference>
<dbReference type="Pfam" id="PF00076">
    <property type="entry name" value="RRM_1"/>
    <property type="match status" value="1"/>
</dbReference>
<dbReference type="InterPro" id="IPR000504">
    <property type="entry name" value="RRM_dom"/>
</dbReference>
<comment type="caution">
    <text evidence="5">The sequence shown here is derived from an EMBL/GenBank/DDBJ whole genome shotgun (WGS) entry which is preliminary data.</text>
</comment>
<dbReference type="InterPro" id="IPR012677">
    <property type="entry name" value="Nucleotide-bd_a/b_plait_sf"/>
</dbReference>
<evidence type="ECO:0000256" key="1">
    <source>
        <dbReference type="ARBA" id="ARBA00022737"/>
    </source>
</evidence>
<dbReference type="PANTHER" id="PTHR48025">
    <property type="entry name" value="OS02G0815200 PROTEIN"/>
    <property type="match status" value="1"/>
</dbReference>
<dbReference type="CDD" id="cd21608">
    <property type="entry name" value="RRM2_NsCP33_like"/>
    <property type="match status" value="1"/>
</dbReference>
<dbReference type="PATRIC" id="fig|1429439.4.peg.8498"/>
<feature type="region of interest" description="Disordered" evidence="3">
    <location>
        <begin position="67"/>
        <end position="90"/>
    </location>
</feature>
<dbReference type="PANTHER" id="PTHR48025:SF1">
    <property type="entry name" value="RRM DOMAIN-CONTAINING PROTEIN"/>
    <property type="match status" value="1"/>
</dbReference>
<dbReference type="SUPFAM" id="SSF54928">
    <property type="entry name" value="RNA-binding domain, RBD"/>
    <property type="match status" value="1"/>
</dbReference>
<dbReference type="SMART" id="SM00360">
    <property type="entry name" value="RRM"/>
    <property type="match status" value="1"/>
</dbReference>
<dbReference type="InterPro" id="IPR048289">
    <property type="entry name" value="RRM2_NsCP33-like"/>
</dbReference>
<evidence type="ECO:0000256" key="3">
    <source>
        <dbReference type="SAM" id="MobiDB-lite"/>
    </source>
</evidence>
<proteinExistence type="predicted"/>
<keyword evidence="1" id="KW-0677">Repeat</keyword>
<dbReference type="PROSITE" id="PS50102">
    <property type="entry name" value="RRM"/>
    <property type="match status" value="1"/>
</dbReference>
<evidence type="ECO:0000313" key="5">
    <source>
        <dbReference type="EMBL" id="ETW92907.1"/>
    </source>
</evidence>
<name>W4L4D2_9BACT</name>
<evidence type="ECO:0000256" key="2">
    <source>
        <dbReference type="ARBA" id="ARBA00022884"/>
    </source>
</evidence>
<dbReference type="GO" id="GO:0003729">
    <property type="term" value="F:mRNA binding"/>
    <property type="evidence" value="ECO:0007669"/>
    <property type="project" value="TreeGrafter"/>
</dbReference>
<feature type="domain" description="RRM" evidence="4">
    <location>
        <begin position="3"/>
        <end position="79"/>
    </location>
</feature>
<organism evidence="5 6">
    <name type="scientific">Candidatus Entotheonella gemina</name>
    <dbReference type="NCBI Taxonomy" id="1429439"/>
    <lineage>
        <taxon>Bacteria</taxon>
        <taxon>Pseudomonadati</taxon>
        <taxon>Nitrospinota/Tectimicrobiota group</taxon>
        <taxon>Candidatus Tectimicrobiota</taxon>
        <taxon>Candidatus Entotheonellia</taxon>
        <taxon>Candidatus Entotheonellales</taxon>
        <taxon>Candidatus Entotheonellaceae</taxon>
        <taxon>Candidatus Entotheonella</taxon>
    </lineage>
</organism>
<gene>
    <name evidence="5" type="ORF">ETSY2_52335</name>
</gene>
<dbReference type="InterPro" id="IPR050502">
    <property type="entry name" value="Euk_RNA-bind_prot"/>
</dbReference>
<dbReference type="AlphaFoldDB" id="W4L4D2"/>
<evidence type="ECO:0000259" key="4">
    <source>
        <dbReference type="PROSITE" id="PS50102"/>
    </source>
</evidence>
<feature type="compositionally biased region" description="Basic and acidic residues" evidence="3">
    <location>
        <begin position="78"/>
        <end position="90"/>
    </location>
</feature>
<reference evidence="5 6" key="1">
    <citation type="journal article" date="2014" name="Nature">
        <title>An environmental bacterial taxon with a large and distinct metabolic repertoire.</title>
        <authorList>
            <person name="Wilson M.C."/>
            <person name="Mori T."/>
            <person name="Ruckert C."/>
            <person name="Uria A.R."/>
            <person name="Helf M.J."/>
            <person name="Takada K."/>
            <person name="Gernert C."/>
            <person name="Steffens U.A."/>
            <person name="Heycke N."/>
            <person name="Schmitt S."/>
            <person name="Rinke C."/>
            <person name="Helfrich E.J."/>
            <person name="Brachmann A.O."/>
            <person name="Gurgui C."/>
            <person name="Wakimoto T."/>
            <person name="Kracht M."/>
            <person name="Crusemann M."/>
            <person name="Hentschel U."/>
            <person name="Abe I."/>
            <person name="Matsunaga S."/>
            <person name="Kalinowski J."/>
            <person name="Takeyama H."/>
            <person name="Piel J."/>
        </authorList>
    </citation>
    <scope>NUCLEOTIDE SEQUENCE [LARGE SCALE GENOMIC DNA]</scope>
    <source>
        <strain evidence="6">TSY2</strain>
    </source>
</reference>
<keyword evidence="2" id="KW-0694">RNA-binding</keyword>